<evidence type="ECO:0000313" key="1">
    <source>
        <dbReference type="EMBL" id="KAL3771963.1"/>
    </source>
</evidence>
<dbReference type="AlphaFoldDB" id="A0ABD3N776"/>
<protein>
    <submittedName>
        <fullName evidence="1">Uncharacterized protein</fullName>
    </submittedName>
</protein>
<organism evidence="1 2">
    <name type="scientific">Cyclotella atomus</name>
    <dbReference type="NCBI Taxonomy" id="382360"/>
    <lineage>
        <taxon>Eukaryota</taxon>
        <taxon>Sar</taxon>
        <taxon>Stramenopiles</taxon>
        <taxon>Ochrophyta</taxon>
        <taxon>Bacillariophyta</taxon>
        <taxon>Coscinodiscophyceae</taxon>
        <taxon>Thalassiosirophycidae</taxon>
        <taxon>Stephanodiscales</taxon>
        <taxon>Stephanodiscaceae</taxon>
        <taxon>Cyclotella</taxon>
    </lineage>
</organism>
<dbReference type="Proteomes" id="UP001530400">
    <property type="component" value="Unassembled WGS sequence"/>
</dbReference>
<keyword evidence="2" id="KW-1185">Reference proteome</keyword>
<evidence type="ECO:0000313" key="2">
    <source>
        <dbReference type="Proteomes" id="UP001530400"/>
    </source>
</evidence>
<gene>
    <name evidence="1" type="ORF">ACHAWO_007240</name>
</gene>
<sequence length="349" mass="39439">MRDIFRSEEHCDTFISLGLKPEYFGTHLIRKEAITHAACGLTVSPPIASICIRANWKMPWWWQWLESNLHPESEVRGCIFWNETVPFANDITTRHLWDKTADTPSFTGLPPDVLYMSQLKSLIAKFDELKECLLSDNMATKNEIIASIETSLDNRAVGGEGYGHLREIYEMLETLLQRADAPVPPPPQVPDVTADELVEFNCQADDEDEEAVVDITFEEGTGGIHQANQATQSAHLASKRQMKKRKMSVGFHHGVLTTLPRSMMDYPQMSFQQLMSMWLMGSSAEGITALRLLNSKMVRHFDKEGVKLSRMRRLMGTLQRFAVFGGLLRQKIIGMVQQSLGCGMEFGLT</sequence>
<accession>A0ABD3N776</accession>
<reference evidence="1 2" key="1">
    <citation type="submission" date="2024-10" db="EMBL/GenBank/DDBJ databases">
        <title>Updated reference genomes for cyclostephanoid diatoms.</title>
        <authorList>
            <person name="Roberts W.R."/>
            <person name="Alverson A.J."/>
        </authorList>
    </citation>
    <scope>NUCLEOTIDE SEQUENCE [LARGE SCALE GENOMIC DNA]</scope>
    <source>
        <strain evidence="1 2">AJA010-31</strain>
    </source>
</reference>
<comment type="caution">
    <text evidence="1">The sequence shown here is derived from an EMBL/GenBank/DDBJ whole genome shotgun (WGS) entry which is preliminary data.</text>
</comment>
<name>A0ABD3N776_9STRA</name>
<proteinExistence type="predicted"/>
<dbReference type="EMBL" id="JALLPJ020001277">
    <property type="protein sequence ID" value="KAL3771963.1"/>
    <property type="molecule type" value="Genomic_DNA"/>
</dbReference>